<evidence type="ECO:0000313" key="1">
    <source>
        <dbReference type="EMBL" id="ERL99769.1"/>
    </source>
</evidence>
<protein>
    <submittedName>
        <fullName evidence="1">Uncharacterized protein</fullName>
    </submittedName>
</protein>
<evidence type="ECO:0000313" key="2">
    <source>
        <dbReference type="Proteomes" id="UP000016842"/>
    </source>
</evidence>
<dbReference type="AlphaFoldDB" id="U4V1A1"/>
<proteinExistence type="predicted"/>
<sequence length="300" mass="33585">MKRVNLLDYMKLSDTMADATRALALDNTKHGYLYFTFDNLMRTLVAFLEDDNGFDTSKIVAKELYELLTDWQQSHHSNGIDADKFGQEVHSWEYHHISMRLNAFKHVLEAECRQVDVYSVGQVSIYKTSSLVSNGSKFIPASSYEFLPMEAKKEFDDAGRCLAFDLPTAAGFHALRGLELAIHKYLEGFGKTTESLKNWGGAYVKAVQDLADDDTTAVRPSRKVAAMLDRIRALDRNPLMHPQDTLDQDSADMLFRLVAVTVYEMAKDAKDAFGGEAPLLTDRDASKPATGSIAHLFAPE</sequence>
<dbReference type="Proteomes" id="UP000016842">
    <property type="component" value="Unassembled WGS sequence"/>
</dbReference>
<comment type="caution">
    <text evidence="1">The sequence shown here is derived from an EMBL/GenBank/DDBJ whole genome shotgun (WGS) entry which is preliminary data.</text>
</comment>
<organism evidence="1 2">
    <name type="scientific">Brucella intermedia 229E</name>
    <dbReference type="NCBI Taxonomy" id="1337887"/>
    <lineage>
        <taxon>Bacteria</taxon>
        <taxon>Pseudomonadati</taxon>
        <taxon>Pseudomonadota</taxon>
        <taxon>Alphaproteobacteria</taxon>
        <taxon>Hyphomicrobiales</taxon>
        <taxon>Brucellaceae</taxon>
        <taxon>Brucella/Ochrobactrum group</taxon>
        <taxon>Brucella</taxon>
    </lineage>
</organism>
<dbReference type="PATRIC" id="fig|1337887.3.peg.5269"/>
<dbReference type="EMBL" id="ASXJ01000363">
    <property type="protein sequence ID" value="ERL99769.1"/>
    <property type="molecule type" value="Genomic_DNA"/>
</dbReference>
<reference evidence="1 2" key="1">
    <citation type="journal article" date="2014" name="FEMS Microbiol. Lett.">
        <title>Genome sequencing analysis reveals virulence-related gene content of Ochrobactrum intermedium strain 229E, a urease-positive strain isolated from the human gastric niche.</title>
        <authorList>
            <person name="Kulkarni G.J."/>
            <person name="Shetty S."/>
            <person name="Dharne M.S."/>
            <person name="Shouche Y.S."/>
        </authorList>
    </citation>
    <scope>NUCLEOTIDE SEQUENCE [LARGE SCALE GENOMIC DNA]</scope>
    <source>
        <strain evidence="1 2">229E</strain>
    </source>
</reference>
<accession>U4V1A1</accession>
<gene>
    <name evidence="1" type="ORF">Q644_09040</name>
</gene>
<name>U4V1A1_9HYPH</name>